<evidence type="ECO:0000259" key="4">
    <source>
        <dbReference type="PROSITE" id="PS50110"/>
    </source>
</evidence>
<dbReference type="InterPro" id="IPR001789">
    <property type="entry name" value="Sig_transdc_resp-reg_receiver"/>
</dbReference>
<dbReference type="Pfam" id="PF00072">
    <property type="entry name" value="Response_reg"/>
    <property type="match status" value="1"/>
</dbReference>
<reference evidence="6 7" key="1">
    <citation type="submission" date="2019-10" db="EMBL/GenBank/DDBJ databases">
        <title>Alkaliphilus serpentinus sp. nov. and Alkaliphilus pronyensis sp. nov., two novel anaerobic alkaliphilic species isolated from the serpentinized-hosted hydrothermal field of the Prony Bay (New Caledonia).</title>
        <authorList>
            <person name="Postec A."/>
        </authorList>
    </citation>
    <scope>NUCLEOTIDE SEQUENCE [LARGE SCALE GENOMIC DNA]</scope>
    <source>
        <strain evidence="6 7">LacT</strain>
    </source>
</reference>
<evidence type="ECO:0000256" key="1">
    <source>
        <dbReference type="ARBA" id="ARBA00018672"/>
    </source>
</evidence>
<evidence type="ECO:0000313" key="7">
    <source>
        <dbReference type="Proteomes" id="UP000465601"/>
    </source>
</evidence>
<feature type="domain" description="Response regulatory" evidence="4">
    <location>
        <begin position="18"/>
        <end position="132"/>
    </location>
</feature>
<organism evidence="6 7">
    <name type="scientific">Alkaliphilus serpentinus</name>
    <dbReference type="NCBI Taxonomy" id="1482731"/>
    <lineage>
        <taxon>Bacteria</taxon>
        <taxon>Bacillati</taxon>
        <taxon>Bacillota</taxon>
        <taxon>Clostridia</taxon>
        <taxon>Peptostreptococcales</taxon>
        <taxon>Natronincolaceae</taxon>
        <taxon>Alkaliphilus</taxon>
    </lineage>
</organism>
<gene>
    <name evidence="6" type="ORF">F8153_06865</name>
</gene>
<proteinExistence type="predicted"/>
<feature type="domain" description="HTH LytTR-type" evidence="5">
    <location>
        <begin position="148"/>
        <end position="249"/>
    </location>
</feature>
<dbReference type="PROSITE" id="PS50930">
    <property type="entry name" value="HTH_LYTTR"/>
    <property type="match status" value="1"/>
</dbReference>
<dbReference type="InterPro" id="IPR011006">
    <property type="entry name" value="CheY-like_superfamily"/>
</dbReference>
<dbReference type="OrthoDB" id="9802383at2"/>
<dbReference type="SMART" id="SM00448">
    <property type="entry name" value="REC"/>
    <property type="match status" value="1"/>
</dbReference>
<dbReference type="AlphaFoldDB" id="A0A833HPB2"/>
<comment type="caution">
    <text evidence="6">The sequence shown here is derived from an EMBL/GenBank/DDBJ whole genome shotgun (WGS) entry which is preliminary data.</text>
</comment>
<dbReference type="SUPFAM" id="SSF52172">
    <property type="entry name" value="CheY-like"/>
    <property type="match status" value="1"/>
</dbReference>
<dbReference type="PANTHER" id="PTHR37299:SF1">
    <property type="entry name" value="STAGE 0 SPORULATION PROTEIN A HOMOLOG"/>
    <property type="match status" value="1"/>
</dbReference>
<feature type="modified residue" description="4-aspartylphosphate" evidence="3">
    <location>
        <position position="69"/>
    </location>
</feature>
<comment type="function">
    <text evidence="2">May play the central regulatory role in sporulation. It may be an element of the effector pathway responsible for the activation of sporulation genes in response to nutritional stress. Spo0A may act in concert with spo0H (a sigma factor) to control the expression of some genes that are critical to the sporulation process.</text>
</comment>
<keyword evidence="3" id="KW-0597">Phosphoprotein</keyword>
<dbReference type="Gene3D" id="2.40.50.1020">
    <property type="entry name" value="LytTr DNA-binding domain"/>
    <property type="match status" value="1"/>
</dbReference>
<dbReference type="GO" id="GO:0000156">
    <property type="term" value="F:phosphorelay response regulator activity"/>
    <property type="evidence" value="ECO:0007669"/>
    <property type="project" value="InterPro"/>
</dbReference>
<dbReference type="InterPro" id="IPR046947">
    <property type="entry name" value="LytR-like"/>
</dbReference>
<dbReference type="PANTHER" id="PTHR37299">
    <property type="entry name" value="TRANSCRIPTIONAL REGULATOR-RELATED"/>
    <property type="match status" value="1"/>
</dbReference>
<dbReference type="Gene3D" id="3.40.50.2300">
    <property type="match status" value="1"/>
</dbReference>
<evidence type="ECO:0000313" key="6">
    <source>
        <dbReference type="EMBL" id="KAB3530564.1"/>
    </source>
</evidence>
<dbReference type="GO" id="GO:0003677">
    <property type="term" value="F:DNA binding"/>
    <property type="evidence" value="ECO:0007669"/>
    <property type="project" value="InterPro"/>
</dbReference>
<protein>
    <recommendedName>
        <fullName evidence="1">Stage 0 sporulation protein A homolog</fullName>
    </recommendedName>
</protein>
<dbReference type="InterPro" id="IPR007492">
    <property type="entry name" value="LytTR_DNA-bd_dom"/>
</dbReference>
<evidence type="ECO:0000256" key="3">
    <source>
        <dbReference type="PROSITE-ProRule" id="PRU00169"/>
    </source>
</evidence>
<sequence>MSKNYKYCHGGGHLMKITIGISDDSRIQVEFIKDCIEKMNLSYEIDFVLSFTGKELLDSSKIFDIVFLDIEMGDVNGIEVGKEIHKKSPNAIIIFITGYKQYALEAFEINSFQYCIKPVSITKVEGLVNKAIIRLNEKKAYEDKINSLTIKNRDEITTISYDDIYYIEKCWKKVKVHCKNDTYEMYCSIKELIKKIDKNIFHLCHQGFIVNISKVKCIKGNEIFFKEKFNSTIPISRRYKKQVINAFEGYLYNNS</sequence>
<dbReference type="Proteomes" id="UP000465601">
    <property type="component" value="Unassembled WGS sequence"/>
</dbReference>
<evidence type="ECO:0000259" key="5">
    <source>
        <dbReference type="PROSITE" id="PS50930"/>
    </source>
</evidence>
<dbReference type="EMBL" id="WBZB01000017">
    <property type="protein sequence ID" value="KAB3530564.1"/>
    <property type="molecule type" value="Genomic_DNA"/>
</dbReference>
<dbReference type="PROSITE" id="PS50110">
    <property type="entry name" value="RESPONSE_REGULATORY"/>
    <property type="match status" value="1"/>
</dbReference>
<accession>A0A833HPB2</accession>
<dbReference type="SMART" id="SM00850">
    <property type="entry name" value="LytTR"/>
    <property type="match status" value="1"/>
</dbReference>
<name>A0A833HPB2_9FIRM</name>
<evidence type="ECO:0000256" key="2">
    <source>
        <dbReference type="ARBA" id="ARBA00024867"/>
    </source>
</evidence>
<keyword evidence="7" id="KW-1185">Reference proteome</keyword>
<dbReference type="Pfam" id="PF04397">
    <property type="entry name" value="LytTR"/>
    <property type="match status" value="1"/>
</dbReference>